<organism evidence="1 2">
    <name type="scientific">Neocallimastix californiae</name>
    <dbReference type="NCBI Taxonomy" id="1754190"/>
    <lineage>
        <taxon>Eukaryota</taxon>
        <taxon>Fungi</taxon>
        <taxon>Fungi incertae sedis</taxon>
        <taxon>Chytridiomycota</taxon>
        <taxon>Chytridiomycota incertae sedis</taxon>
        <taxon>Neocallimastigomycetes</taxon>
        <taxon>Neocallimastigales</taxon>
        <taxon>Neocallimastigaceae</taxon>
        <taxon>Neocallimastix</taxon>
    </lineage>
</organism>
<dbReference type="Proteomes" id="UP000193920">
    <property type="component" value="Unassembled WGS sequence"/>
</dbReference>
<dbReference type="OrthoDB" id="10673589at2759"/>
<dbReference type="STRING" id="1754190.A0A1Y2BIN8"/>
<evidence type="ECO:0000313" key="2">
    <source>
        <dbReference type="Proteomes" id="UP000193920"/>
    </source>
</evidence>
<dbReference type="AlphaFoldDB" id="A0A1Y2BIN8"/>
<reference evidence="1 2" key="1">
    <citation type="submission" date="2016-08" db="EMBL/GenBank/DDBJ databases">
        <title>A Parts List for Fungal Cellulosomes Revealed by Comparative Genomics.</title>
        <authorList>
            <consortium name="DOE Joint Genome Institute"/>
            <person name="Haitjema C.H."/>
            <person name="Gilmore S.P."/>
            <person name="Henske J.K."/>
            <person name="Solomon K.V."/>
            <person name="De Groot R."/>
            <person name="Kuo A."/>
            <person name="Mondo S.J."/>
            <person name="Salamov A.A."/>
            <person name="Labutti K."/>
            <person name="Zhao Z."/>
            <person name="Chiniquy J."/>
            <person name="Barry K."/>
            <person name="Brewer H.M."/>
            <person name="Purvine S.O."/>
            <person name="Wright A.T."/>
            <person name="Boxma B."/>
            <person name="Van Alen T."/>
            <person name="Hackstein J.H."/>
            <person name="Baker S.E."/>
            <person name="Grigoriev I.V."/>
            <person name="O'Malley M.A."/>
        </authorList>
    </citation>
    <scope>NUCLEOTIDE SEQUENCE [LARGE SCALE GENOMIC DNA]</scope>
    <source>
        <strain evidence="1 2">G1</strain>
    </source>
</reference>
<accession>A0A1Y2BIN8</accession>
<proteinExistence type="predicted"/>
<name>A0A1Y2BIN8_9FUNG</name>
<evidence type="ECO:0000313" key="1">
    <source>
        <dbReference type="EMBL" id="ORY34440.1"/>
    </source>
</evidence>
<sequence length="493" mass="52346">MKDQSLGGTLNAETDVPNIALFNCEKNGICKRTTGYVKDNGSAYYYIGESGSDNTDDSESTKFVGGCSESDNGKVDKNNDYKICGTDLAAFPDSDGQYLIYDGSSNYLFIRTIANAFTIVSIAATNIQETDVYGINASNGALINLGTATDDVLQANIEEMTLYYCEATDHTCTRTYGYFKANDKYFEVTAVADGKNGEVTVAAQCSGNVGKLLTGNNKLCIDATDDHAKAFSTGDIDYYFMTVTSPNIFSGSNGGAILVKSIANAFIIHTFGVVDGEDYIIKDGNDFKIHEYSSTTFSFTLQNDASEDTGIRVVQKVTDNASVIIDPSGTGNLADLALFNCASGVCTQTVGYVKDKDDKFYKVSASTTTELQAEDYVTCSTDGTPVGGLVSGGTLCLDGTSEIASSGIDDYLLDVPAGNDSVFSASAGKKIIVNVAANTITFTNNYSDGTKFCIVDDTLKKTTYDTGANCKSSSSGTPYECDADGYCVEESLD</sequence>
<keyword evidence="2" id="KW-1185">Reference proteome</keyword>
<comment type="caution">
    <text evidence="1">The sequence shown here is derived from an EMBL/GenBank/DDBJ whole genome shotgun (WGS) entry which is preliminary data.</text>
</comment>
<dbReference type="EMBL" id="MCOG01000155">
    <property type="protein sequence ID" value="ORY34440.1"/>
    <property type="molecule type" value="Genomic_DNA"/>
</dbReference>
<protein>
    <submittedName>
        <fullName evidence="1">Uncharacterized protein</fullName>
    </submittedName>
</protein>
<gene>
    <name evidence="1" type="ORF">LY90DRAFT_67172</name>
</gene>